<dbReference type="GO" id="GO:0006508">
    <property type="term" value="P:proteolysis"/>
    <property type="evidence" value="ECO:0007669"/>
    <property type="project" value="UniProtKB-KW"/>
</dbReference>
<comment type="caution">
    <text evidence="2">The sequence shown here is derived from an EMBL/GenBank/DDBJ whole genome shotgun (WGS) entry which is preliminary data.</text>
</comment>
<dbReference type="InterPro" id="IPR020988">
    <property type="entry name" value="Pept_U32_collagenase"/>
</dbReference>
<keyword evidence="2" id="KW-0378">Hydrolase</keyword>
<dbReference type="GeneID" id="98916672"/>
<dbReference type="Pfam" id="PF12392">
    <property type="entry name" value="DUF3656"/>
    <property type="match status" value="1"/>
</dbReference>
<sequence>MKNIELLAPAGDQESLIAAVQNGANAIYLGGTLFNARAFAKNFDHEQMKWAVEYAHLHHVKIYVTVNTLYKDEEFEQLFSYIQDLYDLQVDALIIQDIGLFDIVRQCFPDFDVHMSTQSTIMNPYAAHYFEQLGATRIVLARENTIEEIRDICQSTSLEVEVFVHGAMCVCYSGQCLMSSMIGKRSGNRGACAQPCRLQYRLEKDGQLLENKIPYLLSPKDMMTIEHVGLLIEAGVTSFKIEGRMKRPEYVASVVKAYRHAIDSYLAKKKVDLKEDIAYMKAMFNRNYTSGYMNHDTYLLDGDYSGNKGIVIGEVVYYDRSHKRVSVLLQHDLYQGDSIVFEKIDKGRPVNKIYLNKKLVNQGKKGDTVEIEFDFPVSKGLVRKTIDKQVIEKMQKTYDKEYRQSAIKMSFYAHIGQNAQLTVEQGDYQITVKSPSLVEKALKTPLDEQRIKKQLSKLGQTPFYVQTMTIDIDDQIIMPIKELNELRREAVLLLSEQLSHQQIHQKHMPSLPQLPIQEAKKTTQIYVQVSTLEQLEWACQYPDFLIVYPYQSNLEKANHICQTYQKELILATPRVCKKQEIDEIKTIIKQQNIKTILVNDYGAYDAFKDYSRIVGTGLNVYNSYASHHYQLPTIVSLEMSLKNINQMQTDFSKCIVQVYGKVENMISDYCPISQYYFGYQKKQCQICKQGKFALVDRKNEHFDIVCDEQCRMHLLNCHTLYLEQLDKLKAGGLFIHITNEDEQTTKFVFDEMISFIKYGNKPQIKEKIKTTSGYFKD</sequence>
<feature type="domain" description="Peptidase U32 collagenase" evidence="1">
    <location>
        <begin position="384"/>
        <end position="498"/>
    </location>
</feature>
<dbReference type="PANTHER" id="PTHR30217:SF10">
    <property type="entry name" value="23S RRNA 5-HYDROXYCYTIDINE C2501 SYNTHASE"/>
    <property type="match status" value="1"/>
</dbReference>
<dbReference type="AlphaFoldDB" id="A0A4V2W3D2"/>
<dbReference type="InterPro" id="IPR001539">
    <property type="entry name" value="Peptidase_U32"/>
</dbReference>
<gene>
    <name evidence="2" type="ORF">EDD60_13124</name>
</gene>
<proteinExistence type="predicted"/>
<reference evidence="2 3" key="1">
    <citation type="submission" date="2019-03" db="EMBL/GenBank/DDBJ databases">
        <title>Genomic Encyclopedia of Type Strains, Phase IV (KMG-IV): sequencing the most valuable type-strain genomes for metagenomic binning, comparative biology and taxonomic classification.</title>
        <authorList>
            <person name="Goeker M."/>
        </authorList>
    </citation>
    <scope>NUCLEOTIDE SEQUENCE [LARGE SCALE GENOMIC DNA]</scope>
    <source>
        <strain evidence="2 3">DSM 29487</strain>
    </source>
</reference>
<keyword evidence="2" id="KW-0645">Protease</keyword>
<organism evidence="2 3">
    <name type="scientific">Longibaculum muris</name>
    <dbReference type="NCBI Taxonomy" id="1796628"/>
    <lineage>
        <taxon>Bacteria</taxon>
        <taxon>Bacillati</taxon>
        <taxon>Bacillota</taxon>
        <taxon>Erysipelotrichia</taxon>
        <taxon>Erysipelotrichales</taxon>
        <taxon>Coprobacillaceae</taxon>
        <taxon>Longibaculum</taxon>
    </lineage>
</organism>
<dbReference type="InterPro" id="IPR051454">
    <property type="entry name" value="RNA/ubiquinone_mod_enzymes"/>
</dbReference>
<evidence type="ECO:0000313" key="2">
    <source>
        <dbReference type="EMBL" id="TCV91529.1"/>
    </source>
</evidence>
<protein>
    <submittedName>
        <fullName evidence="2">Putative protease</fullName>
    </submittedName>
</protein>
<evidence type="ECO:0000313" key="3">
    <source>
        <dbReference type="Proteomes" id="UP000295515"/>
    </source>
</evidence>
<dbReference type="PROSITE" id="PS01276">
    <property type="entry name" value="PEPTIDASE_U32"/>
    <property type="match status" value="1"/>
</dbReference>
<dbReference type="PANTHER" id="PTHR30217">
    <property type="entry name" value="PEPTIDASE U32 FAMILY"/>
    <property type="match status" value="1"/>
</dbReference>
<dbReference type="Proteomes" id="UP000295515">
    <property type="component" value="Unassembled WGS sequence"/>
</dbReference>
<keyword evidence="3" id="KW-1185">Reference proteome</keyword>
<dbReference type="EMBL" id="SMCQ01000031">
    <property type="protein sequence ID" value="TCV91529.1"/>
    <property type="molecule type" value="Genomic_DNA"/>
</dbReference>
<evidence type="ECO:0000259" key="1">
    <source>
        <dbReference type="Pfam" id="PF12392"/>
    </source>
</evidence>
<dbReference type="Pfam" id="PF01136">
    <property type="entry name" value="Peptidase_U32"/>
    <property type="match status" value="1"/>
</dbReference>
<name>A0A4V2W3D2_9FIRM</name>
<accession>A0A4V2W3D2</accession>
<dbReference type="RefSeq" id="WP_066450631.1">
    <property type="nucleotide sequence ID" value="NZ_JANKBF010000026.1"/>
</dbReference>
<dbReference type="GO" id="GO:0008233">
    <property type="term" value="F:peptidase activity"/>
    <property type="evidence" value="ECO:0007669"/>
    <property type="project" value="UniProtKB-KW"/>
</dbReference>